<evidence type="ECO:0000313" key="3">
    <source>
        <dbReference type="EMBL" id="TPD57270.1"/>
    </source>
</evidence>
<comment type="caution">
    <text evidence="3">The sequence shown here is derived from an EMBL/GenBank/DDBJ whole genome shotgun (WGS) entry which is preliminary data.</text>
</comment>
<protein>
    <submittedName>
        <fullName evidence="3">Siderophore-interacting protein</fullName>
    </submittedName>
</protein>
<dbReference type="InterPro" id="IPR017927">
    <property type="entry name" value="FAD-bd_FR_type"/>
</dbReference>
<dbReference type="InterPro" id="IPR007037">
    <property type="entry name" value="SIP_rossman_dom"/>
</dbReference>
<dbReference type="RefSeq" id="WP_139941585.1">
    <property type="nucleotide sequence ID" value="NZ_JBHSYP010000005.1"/>
</dbReference>
<dbReference type="PANTHER" id="PTHR30157:SF0">
    <property type="entry name" value="NADPH-DEPENDENT FERRIC-CHELATE REDUCTASE"/>
    <property type="match status" value="1"/>
</dbReference>
<comment type="similarity">
    <text evidence="1">Belongs to the SIP oxidoreductase family.</text>
</comment>
<evidence type="ECO:0000256" key="1">
    <source>
        <dbReference type="ARBA" id="ARBA00035644"/>
    </source>
</evidence>
<evidence type="ECO:0000313" key="4">
    <source>
        <dbReference type="Proteomes" id="UP000319148"/>
    </source>
</evidence>
<dbReference type="InterPro" id="IPR039374">
    <property type="entry name" value="SIP_fam"/>
</dbReference>
<dbReference type="CDD" id="cd06193">
    <property type="entry name" value="siderophore_interacting"/>
    <property type="match status" value="1"/>
</dbReference>
<dbReference type="AlphaFoldDB" id="A0A501PA75"/>
<dbReference type="Gene3D" id="3.40.50.80">
    <property type="entry name" value="Nucleotide-binding domain of ferredoxin-NADP reductase (FNR) module"/>
    <property type="match status" value="1"/>
</dbReference>
<feature type="domain" description="FAD-binding FR-type" evidence="2">
    <location>
        <begin position="5"/>
        <end position="109"/>
    </location>
</feature>
<dbReference type="EMBL" id="VFIY01000018">
    <property type="protein sequence ID" value="TPD57270.1"/>
    <property type="molecule type" value="Genomic_DNA"/>
</dbReference>
<dbReference type="InterPro" id="IPR017938">
    <property type="entry name" value="Riboflavin_synthase-like_b-brl"/>
</dbReference>
<dbReference type="InterPro" id="IPR013113">
    <property type="entry name" value="SIP_FAD-bd"/>
</dbReference>
<dbReference type="PANTHER" id="PTHR30157">
    <property type="entry name" value="FERRIC REDUCTASE, NADPH-DEPENDENT"/>
    <property type="match status" value="1"/>
</dbReference>
<keyword evidence="4" id="KW-1185">Reference proteome</keyword>
<dbReference type="OrthoDB" id="9814826at2"/>
<dbReference type="Pfam" id="PF08021">
    <property type="entry name" value="FAD_binding_9"/>
    <property type="match status" value="1"/>
</dbReference>
<organism evidence="3 4">
    <name type="scientific">Emcibacter nanhaiensis</name>
    <dbReference type="NCBI Taxonomy" id="1505037"/>
    <lineage>
        <taxon>Bacteria</taxon>
        <taxon>Pseudomonadati</taxon>
        <taxon>Pseudomonadota</taxon>
        <taxon>Alphaproteobacteria</taxon>
        <taxon>Emcibacterales</taxon>
        <taxon>Emcibacteraceae</taxon>
        <taxon>Emcibacter</taxon>
    </lineage>
</organism>
<dbReference type="PROSITE" id="PS51384">
    <property type="entry name" value="FAD_FR"/>
    <property type="match status" value="1"/>
</dbReference>
<dbReference type="Proteomes" id="UP000319148">
    <property type="component" value="Unassembled WGS sequence"/>
</dbReference>
<name>A0A501PA75_9PROT</name>
<dbReference type="SUPFAM" id="SSF63380">
    <property type="entry name" value="Riboflavin synthase domain-like"/>
    <property type="match status" value="1"/>
</dbReference>
<dbReference type="Pfam" id="PF04954">
    <property type="entry name" value="SIP"/>
    <property type="match status" value="1"/>
</dbReference>
<reference evidence="4" key="1">
    <citation type="submission" date="2019-06" db="EMBL/GenBank/DDBJ databases">
        <title>The complete genome of Emcibacter congregatus ZYLT.</title>
        <authorList>
            <person name="Zhao Z."/>
        </authorList>
    </citation>
    <scope>NUCLEOTIDE SEQUENCE [LARGE SCALE GENOMIC DNA]</scope>
    <source>
        <strain evidence="4">MCCC 1A06723</strain>
    </source>
</reference>
<gene>
    <name evidence="3" type="ORF">FIV46_14165</name>
</gene>
<proteinExistence type="inferred from homology"/>
<dbReference type="InterPro" id="IPR039261">
    <property type="entry name" value="FNR_nucleotide-bd"/>
</dbReference>
<dbReference type="GO" id="GO:0016491">
    <property type="term" value="F:oxidoreductase activity"/>
    <property type="evidence" value="ECO:0007669"/>
    <property type="project" value="InterPro"/>
</dbReference>
<evidence type="ECO:0000259" key="2">
    <source>
        <dbReference type="PROSITE" id="PS51384"/>
    </source>
</evidence>
<dbReference type="Gene3D" id="2.40.30.10">
    <property type="entry name" value="Translation factors"/>
    <property type="match status" value="1"/>
</dbReference>
<sequence>MQRRPAPRELTVINRQMITPNMLRLTLGGDGMASFPADQAGGYVKLMLPLPGSERPAVRTYTIRAQRQREIDIDFVLHEDGGPASRWALDAEPGGKIMVGGPGPKKPIDPTAGWVLTVGDMTALPAISVNLASLPPHVRGHAVLEILSADDRQDLKKPDGVELHWLVNPLPGQNSELLLDKVKTLDWPEKAPHIWTACEFSGMKALRSYYLDECSHDKKCLYVSSYWKHGSSEDKHKVLKREDAERVK</sequence>
<accession>A0A501PA75</accession>